<keyword evidence="2" id="KW-1185">Reference proteome</keyword>
<dbReference type="EMBL" id="SDMP01000012">
    <property type="protein sequence ID" value="RYR25312.1"/>
    <property type="molecule type" value="Genomic_DNA"/>
</dbReference>
<dbReference type="Proteomes" id="UP000289738">
    <property type="component" value="Chromosome B02"/>
</dbReference>
<reference evidence="1 2" key="1">
    <citation type="submission" date="2019-01" db="EMBL/GenBank/DDBJ databases">
        <title>Sequencing of cultivated peanut Arachis hypogaea provides insights into genome evolution and oil improvement.</title>
        <authorList>
            <person name="Chen X."/>
        </authorList>
    </citation>
    <scope>NUCLEOTIDE SEQUENCE [LARGE SCALE GENOMIC DNA]</scope>
    <source>
        <strain evidence="2">cv. Fuhuasheng</strain>
        <tissue evidence="1">Leaves</tissue>
    </source>
</reference>
<evidence type="ECO:0008006" key="3">
    <source>
        <dbReference type="Google" id="ProtNLM"/>
    </source>
</evidence>
<accession>A0A445AFZ2</accession>
<proteinExistence type="predicted"/>
<dbReference type="AlphaFoldDB" id="A0A445AFZ2"/>
<sequence length="140" mass="16365">MVVILANVHRLIGMTQQSRDQHEQRVLQWRQELDQLLWNEITQTFIIPVTDHSFTASIVVHVDAVRRLCTAGYLLEAEWGTWMSVVPLVCFSIVEFYHANWVKRQFNGEQLMPGDLINVDKFLTTIGQGEDVWWPTNLRE</sequence>
<organism evidence="1 2">
    <name type="scientific">Arachis hypogaea</name>
    <name type="common">Peanut</name>
    <dbReference type="NCBI Taxonomy" id="3818"/>
    <lineage>
        <taxon>Eukaryota</taxon>
        <taxon>Viridiplantae</taxon>
        <taxon>Streptophyta</taxon>
        <taxon>Embryophyta</taxon>
        <taxon>Tracheophyta</taxon>
        <taxon>Spermatophyta</taxon>
        <taxon>Magnoliopsida</taxon>
        <taxon>eudicotyledons</taxon>
        <taxon>Gunneridae</taxon>
        <taxon>Pentapetalae</taxon>
        <taxon>rosids</taxon>
        <taxon>fabids</taxon>
        <taxon>Fabales</taxon>
        <taxon>Fabaceae</taxon>
        <taxon>Papilionoideae</taxon>
        <taxon>50 kb inversion clade</taxon>
        <taxon>dalbergioids sensu lato</taxon>
        <taxon>Dalbergieae</taxon>
        <taxon>Pterocarpus clade</taxon>
        <taxon>Arachis</taxon>
    </lineage>
</organism>
<comment type="caution">
    <text evidence="1">The sequence shown here is derived from an EMBL/GenBank/DDBJ whole genome shotgun (WGS) entry which is preliminary data.</text>
</comment>
<evidence type="ECO:0000313" key="2">
    <source>
        <dbReference type="Proteomes" id="UP000289738"/>
    </source>
</evidence>
<evidence type="ECO:0000313" key="1">
    <source>
        <dbReference type="EMBL" id="RYR25312.1"/>
    </source>
</evidence>
<gene>
    <name evidence="1" type="ORF">Ahy_B02g059007</name>
</gene>
<protein>
    <recommendedName>
        <fullName evidence="3">Aminotransferase-like plant mobile domain-containing protein</fullName>
    </recommendedName>
</protein>
<name>A0A445AFZ2_ARAHY</name>